<dbReference type="RefSeq" id="WP_173941860.1">
    <property type="nucleotide sequence ID" value="NZ_CBCSCD010000002.1"/>
</dbReference>
<dbReference type="InterPro" id="IPR044153">
    <property type="entry name" value="PIN_Pae0151-like"/>
</dbReference>
<dbReference type="EMBL" id="CP028941">
    <property type="protein sequence ID" value="QKM61708.1"/>
    <property type="molecule type" value="Genomic_DNA"/>
</dbReference>
<dbReference type="Gene3D" id="3.40.50.1010">
    <property type="entry name" value="5'-nuclease"/>
    <property type="match status" value="1"/>
</dbReference>
<dbReference type="Proteomes" id="UP000500806">
    <property type="component" value="Chromosome"/>
</dbReference>
<evidence type="ECO:0000313" key="3">
    <source>
        <dbReference type="EMBL" id="QKM61708.1"/>
    </source>
</evidence>
<dbReference type="PANTHER" id="PTHR35901">
    <property type="entry name" value="RIBONUCLEASE VAPC3"/>
    <property type="match status" value="1"/>
</dbReference>
<sequence length="142" mass="15706">MDFVLDNSIVMRWLFDDGGTKDRQYSETILNSIVAGTYTPIAPGIWPLEIANVISRAEAMGQIEEMRSAHFLEIIREMGVTTEPVSQSVCFGGVLHLARAYKLSSYDSAYLELAMRQGIPLATLDKDLIGAMKKVGVPRLLV</sequence>
<dbReference type="AlphaFoldDB" id="A0A6M9PQG5"/>
<evidence type="ECO:0000313" key="4">
    <source>
        <dbReference type="Proteomes" id="UP000500806"/>
    </source>
</evidence>
<name>A0A6M9PQG5_9BURK</name>
<dbReference type="Pfam" id="PF01850">
    <property type="entry name" value="PIN"/>
    <property type="match status" value="1"/>
</dbReference>
<protein>
    <submittedName>
        <fullName evidence="3">VapC toxin family PIN domain ribonuclease</fullName>
    </submittedName>
</protein>
<gene>
    <name evidence="3" type="ORF">DCO16_00575</name>
</gene>
<dbReference type="CDD" id="cd09873">
    <property type="entry name" value="PIN_Pae0151-like"/>
    <property type="match status" value="1"/>
</dbReference>
<feature type="domain" description="PIN" evidence="2">
    <location>
        <begin position="4"/>
        <end position="128"/>
    </location>
</feature>
<evidence type="ECO:0000256" key="1">
    <source>
        <dbReference type="ARBA" id="ARBA00022842"/>
    </source>
</evidence>
<dbReference type="KEGG" id="pani:DCO16_00575"/>
<keyword evidence="1" id="KW-0460">Magnesium</keyword>
<dbReference type="InterPro" id="IPR002716">
    <property type="entry name" value="PIN_dom"/>
</dbReference>
<dbReference type="InterPro" id="IPR029060">
    <property type="entry name" value="PIN-like_dom_sf"/>
</dbReference>
<dbReference type="SUPFAM" id="SSF88723">
    <property type="entry name" value="PIN domain-like"/>
    <property type="match status" value="1"/>
</dbReference>
<dbReference type="InterPro" id="IPR051619">
    <property type="entry name" value="TypeII_TA_RNase_PINc/VapC"/>
</dbReference>
<keyword evidence="4" id="KW-1185">Reference proteome</keyword>
<reference evidence="3 4" key="1">
    <citation type="submission" date="2018-04" db="EMBL/GenBank/DDBJ databases">
        <title>Polynucleobacter sp. LimPoW16 genome.</title>
        <authorList>
            <person name="Hahn M.W."/>
        </authorList>
    </citation>
    <scope>NUCLEOTIDE SEQUENCE [LARGE SCALE GENOMIC DNA]</scope>
    <source>
        <strain evidence="3 4">LimPoW16</strain>
    </source>
</reference>
<organism evidence="3 4">
    <name type="scientific">Polynucleobacter antarcticus</name>
    <dbReference type="NCBI Taxonomy" id="1743162"/>
    <lineage>
        <taxon>Bacteria</taxon>
        <taxon>Pseudomonadati</taxon>
        <taxon>Pseudomonadota</taxon>
        <taxon>Betaproteobacteria</taxon>
        <taxon>Burkholderiales</taxon>
        <taxon>Burkholderiaceae</taxon>
        <taxon>Polynucleobacter</taxon>
    </lineage>
</organism>
<accession>A0A6M9PQG5</accession>
<evidence type="ECO:0000259" key="2">
    <source>
        <dbReference type="Pfam" id="PF01850"/>
    </source>
</evidence>
<proteinExistence type="predicted"/>
<dbReference type="PANTHER" id="PTHR35901:SF1">
    <property type="entry name" value="EXONUCLEASE VAPC9"/>
    <property type="match status" value="1"/>
</dbReference>